<organism evidence="7 8">
    <name type="scientific">Actinoplanes palleronii</name>
    <dbReference type="NCBI Taxonomy" id="113570"/>
    <lineage>
        <taxon>Bacteria</taxon>
        <taxon>Bacillati</taxon>
        <taxon>Actinomycetota</taxon>
        <taxon>Actinomycetes</taxon>
        <taxon>Micromonosporales</taxon>
        <taxon>Micromonosporaceae</taxon>
        <taxon>Actinoplanes</taxon>
    </lineage>
</organism>
<dbReference type="Gene3D" id="1.25.40.10">
    <property type="entry name" value="Tetratricopeptide repeat domain"/>
    <property type="match status" value="1"/>
</dbReference>
<evidence type="ECO:0000256" key="4">
    <source>
        <dbReference type="ARBA" id="ARBA00023163"/>
    </source>
</evidence>
<dbReference type="EMBL" id="BOMS01000131">
    <property type="protein sequence ID" value="GIE71680.1"/>
    <property type="molecule type" value="Genomic_DNA"/>
</dbReference>
<accession>A0ABQ4BNA0</accession>
<dbReference type="PANTHER" id="PTHR35807">
    <property type="entry name" value="TRANSCRIPTIONAL REGULATOR REDD-RELATED"/>
    <property type="match status" value="1"/>
</dbReference>
<dbReference type="SUPFAM" id="SSF48452">
    <property type="entry name" value="TPR-like"/>
    <property type="match status" value="1"/>
</dbReference>
<dbReference type="InterPro" id="IPR027417">
    <property type="entry name" value="P-loop_NTPase"/>
</dbReference>
<dbReference type="InterPro" id="IPR011990">
    <property type="entry name" value="TPR-like_helical_dom_sf"/>
</dbReference>
<reference evidence="7 8" key="1">
    <citation type="submission" date="2021-01" db="EMBL/GenBank/DDBJ databases">
        <title>Whole genome shotgun sequence of Actinoplanes palleronii NBRC 14916.</title>
        <authorList>
            <person name="Komaki H."/>
            <person name="Tamura T."/>
        </authorList>
    </citation>
    <scope>NUCLEOTIDE SEQUENCE [LARGE SCALE GENOMIC DNA]</scope>
    <source>
        <strain evidence="7 8">NBRC 14916</strain>
    </source>
</reference>
<keyword evidence="4" id="KW-0804">Transcription</keyword>
<evidence type="ECO:0000256" key="5">
    <source>
        <dbReference type="PROSITE-ProRule" id="PRU01091"/>
    </source>
</evidence>
<dbReference type="PROSITE" id="PS51755">
    <property type="entry name" value="OMPR_PHOB"/>
    <property type="match status" value="1"/>
</dbReference>
<evidence type="ECO:0000313" key="7">
    <source>
        <dbReference type="EMBL" id="GIE71680.1"/>
    </source>
</evidence>
<dbReference type="SUPFAM" id="SSF52540">
    <property type="entry name" value="P-loop containing nucleoside triphosphate hydrolases"/>
    <property type="match status" value="1"/>
</dbReference>
<dbReference type="CDD" id="cd15831">
    <property type="entry name" value="BTAD"/>
    <property type="match status" value="1"/>
</dbReference>
<name>A0ABQ4BNA0_9ACTN</name>
<dbReference type="Gene3D" id="3.40.50.300">
    <property type="entry name" value="P-loop containing nucleotide triphosphate hydrolases"/>
    <property type="match status" value="1"/>
</dbReference>
<dbReference type="SMART" id="SM01043">
    <property type="entry name" value="BTAD"/>
    <property type="match status" value="1"/>
</dbReference>
<comment type="similarity">
    <text evidence="1">Belongs to the AfsR/DnrI/RedD regulatory family.</text>
</comment>
<dbReference type="Gene3D" id="1.10.10.10">
    <property type="entry name" value="Winged helix-like DNA-binding domain superfamily/Winged helix DNA-binding domain"/>
    <property type="match status" value="1"/>
</dbReference>
<proteinExistence type="inferred from homology"/>
<keyword evidence="3 5" id="KW-0238">DNA-binding</keyword>
<protein>
    <recommendedName>
        <fullName evidence="6">OmpR/PhoB-type domain-containing protein</fullName>
    </recommendedName>
</protein>
<feature type="DNA-binding region" description="OmpR/PhoB-type" evidence="5">
    <location>
        <begin position="1"/>
        <end position="104"/>
    </location>
</feature>
<evidence type="ECO:0000256" key="1">
    <source>
        <dbReference type="ARBA" id="ARBA00005820"/>
    </source>
</evidence>
<dbReference type="Proteomes" id="UP000624709">
    <property type="component" value="Unassembled WGS sequence"/>
</dbReference>
<dbReference type="InterPro" id="IPR005158">
    <property type="entry name" value="BTAD"/>
</dbReference>
<dbReference type="SUPFAM" id="SSF46894">
    <property type="entry name" value="C-terminal effector domain of the bipartite response regulators"/>
    <property type="match status" value="1"/>
</dbReference>
<dbReference type="InterPro" id="IPR036388">
    <property type="entry name" value="WH-like_DNA-bd_sf"/>
</dbReference>
<dbReference type="PANTHER" id="PTHR35807:SF1">
    <property type="entry name" value="TRANSCRIPTIONAL REGULATOR REDD"/>
    <property type="match status" value="1"/>
</dbReference>
<dbReference type="SMART" id="SM00862">
    <property type="entry name" value="Trans_reg_C"/>
    <property type="match status" value="1"/>
</dbReference>
<evidence type="ECO:0000256" key="3">
    <source>
        <dbReference type="ARBA" id="ARBA00023125"/>
    </source>
</evidence>
<evidence type="ECO:0000256" key="2">
    <source>
        <dbReference type="ARBA" id="ARBA00023015"/>
    </source>
</evidence>
<comment type="caution">
    <text evidence="7">The sequence shown here is derived from an EMBL/GenBank/DDBJ whole genome shotgun (WGS) entry which is preliminary data.</text>
</comment>
<dbReference type="Pfam" id="PF03704">
    <property type="entry name" value="BTAD"/>
    <property type="match status" value="1"/>
</dbReference>
<evidence type="ECO:0000313" key="8">
    <source>
        <dbReference type="Proteomes" id="UP000624709"/>
    </source>
</evidence>
<dbReference type="RefSeq" id="WP_203829489.1">
    <property type="nucleotide sequence ID" value="NZ_BAAATY010000043.1"/>
</dbReference>
<dbReference type="InterPro" id="IPR001867">
    <property type="entry name" value="OmpR/PhoB-type_DNA-bd"/>
</dbReference>
<dbReference type="InterPro" id="IPR051677">
    <property type="entry name" value="AfsR-DnrI-RedD_regulator"/>
</dbReference>
<feature type="domain" description="OmpR/PhoB-type" evidence="6">
    <location>
        <begin position="1"/>
        <end position="104"/>
    </location>
</feature>
<keyword evidence="2" id="KW-0805">Transcription regulation</keyword>
<sequence length="508" mass="53785">MTLVLRVLGPLEIQNGTRAMRLGGTKPRVLLAYLLVHANRTVPIGELVEELWGATPPASAVANVRTYVGGLRRTLRFWPSSVDVVARPGAYRLALTGDGHRLDLDEFRHEVRLGRAKMNNGSPLAAADHFDRALAMWRGPALEDLRAGAVLNTFASHLEEDRAQVAAELVECRLMLGQPAEVIPGLRGSIRAEPLREQAYAQLMRALYLNGDASAALEVFRAARAALTADLGIEPGPQLTDLHRAILTGRPAGPTPWLRGAPCLLPPAAAGFVGRQAELAQGIRVLTADLQGALPLLAVSGPAGTGKTAVATTLAHRVRGDYPGGQLYADLHDECGAPVDPSVVIRRFLGALGVPATCVPEDPAERTGMLRSELAGRRVLVLLDNAAGEAQIRALLPSTADCAAIVTSRRWLPGLDGAHRIELGGLTEPEAITMFTTVRGRPAAEEETAAVREVVRRSGLLPASVRAAATLAAGRPLTELLDSAPPGAGSVVPTDLDLEFLAVCRGRE</sequence>
<gene>
    <name evidence="7" type="ORF">Apa02nite_077880</name>
</gene>
<dbReference type="InterPro" id="IPR016032">
    <property type="entry name" value="Sig_transdc_resp-reg_C-effctor"/>
</dbReference>
<keyword evidence="8" id="KW-1185">Reference proteome</keyword>
<evidence type="ECO:0000259" key="6">
    <source>
        <dbReference type="PROSITE" id="PS51755"/>
    </source>
</evidence>